<dbReference type="InterPro" id="IPR045004">
    <property type="entry name" value="ECH_dom"/>
</dbReference>
<dbReference type="Proteomes" id="UP000001549">
    <property type="component" value="Chromosome"/>
</dbReference>
<reference evidence="5 6" key="1">
    <citation type="submission" date="2011-05" db="EMBL/GenBank/DDBJ databases">
        <title>Complete sequence of chromosome of Frankia symbiont of Datisca glomerata.</title>
        <authorList>
            <consortium name="US DOE Joint Genome Institute"/>
            <person name="Lucas S."/>
            <person name="Han J."/>
            <person name="Lapidus A."/>
            <person name="Cheng J.-F."/>
            <person name="Goodwin L."/>
            <person name="Pitluck S."/>
            <person name="Peters L."/>
            <person name="Mikhailova N."/>
            <person name="Chertkov O."/>
            <person name="Teshima H."/>
            <person name="Han C."/>
            <person name="Tapia R."/>
            <person name="Land M."/>
            <person name="Hauser L."/>
            <person name="Kyrpides N."/>
            <person name="Ivanova N."/>
            <person name="Pagani I."/>
            <person name="Berry A."/>
            <person name="Pawlowski K."/>
            <person name="Persson T."/>
            <person name="Vanden Heuvel B."/>
            <person name="Benson D."/>
            <person name="Woyke T."/>
        </authorList>
    </citation>
    <scope>NUCLEOTIDE SEQUENCE [LARGE SCALE GENOMIC DNA]</scope>
    <source>
        <strain evidence="6">4085684</strain>
    </source>
</reference>
<evidence type="ECO:0000259" key="4">
    <source>
        <dbReference type="Pfam" id="PF16113"/>
    </source>
</evidence>
<dbReference type="InterPro" id="IPR029045">
    <property type="entry name" value="ClpP/crotonase-like_dom_sf"/>
</dbReference>
<dbReference type="PANTHER" id="PTHR43176">
    <property type="entry name" value="3-HYDROXYISOBUTYRYL-COA HYDROLASE-RELATED"/>
    <property type="match status" value="1"/>
</dbReference>
<gene>
    <name evidence="5" type="ordered locus">FsymDg_2116</name>
</gene>
<dbReference type="GO" id="GO:0003860">
    <property type="term" value="F:3-hydroxyisobutyryl-CoA hydrolase activity"/>
    <property type="evidence" value="ECO:0007669"/>
    <property type="project" value="UniProtKB-EC"/>
</dbReference>
<dbReference type="AlphaFoldDB" id="F8AY96"/>
<dbReference type="NCBIfam" id="NF004127">
    <property type="entry name" value="PRK05617.1"/>
    <property type="match status" value="1"/>
</dbReference>
<keyword evidence="3 5" id="KW-0378">Hydrolase</keyword>
<dbReference type="eggNOG" id="COG1024">
    <property type="taxonomic scope" value="Bacteria"/>
</dbReference>
<dbReference type="RefSeq" id="WP_013873464.1">
    <property type="nucleotide sequence ID" value="NC_015656.1"/>
</dbReference>
<dbReference type="Gene3D" id="3.90.226.10">
    <property type="entry name" value="2-enoyl-CoA Hydratase, Chain A, domain 1"/>
    <property type="match status" value="1"/>
</dbReference>
<protein>
    <recommendedName>
        <fullName evidence="2">3-hydroxyisobutyryl-CoA hydrolase</fullName>
        <ecNumber evidence="2">3.1.2.4</ecNumber>
    </recommendedName>
</protein>
<evidence type="ECO:0000313" key="6">
    <source>
        <dbReference type="Proteomes" id="UP000001549"/>
    </source>
</evidence>
<proteinExistence type="predicted"/>
<accession>F8AY96</accession>
<sequence length="359" mass="37788">MTDVLFTVRGRLGRITLNRPRAINALNHGMLRRIADALTAWEHDERIRAVLIDGAGERGLCAGGDIRSIYDDVSSGGTTALDFWVDEYRLNARISHYPKPYVALMDGLVMGGGVGVSSHGSVRVVTERSLVAMPEVAIGLVPDVGGTYLLSRMPGRSGTHVALTTARISGADAIHHGLADHYVPSDRLGALAAALGSGDDRDPVDVVRSFAEPPPASALAAQASWIDHCYAARTVEEILDRLNDHGGPAAAAAKEIAKRSPTALKVTLRALRSAAELPSLEAVLDQEYRVSSACLHSHDLAEGIRAQVVDKDRNPRWSPATLAEVGDDLVASFFAPLGAGELGLAAAPAHGVTADGVTA</sequence>
<keyword evidence="6" id="KW-1185">Reference proteome</keyword>
<name>F8AY96_9ACTN</name>
<evidence type="ECO:0000256" key="2">
    <source>
        <dbReference type="ARBA" id="ARBA00011915"/>
    </source>
</evidence>
<dbReference type="CDD" id="cd06558">
    <property type="entry name" value="crotonase-like"/>
    <property type="match status" value="1"/>
</dbReference>
<dbReference type="GO" id="GO:0006574">
    <property type="term" value="P:L-valine catabolic process"/>
    <property type="evidence" value="ECO:0007669"/>
    <property type="project" value="TreeGrafter"/>
</dbReference>
<organism evidence="5 6">
    <name type="scientific">Candidatus Protofrankia datiscae</name>
    <dbReference type="NCBI Taxonomy" id="2716812"/>
    <lineage>
        <taxon>Bacteria</taxon>
        <taxon>Bacillati</taxon>
        <taxon>Actinomycetota</taxon>
        <taxon>Actinomycetes</taxon>
        <taxon>Frankiales</taxon>
        <taxon>Frankiaceae</taxon>
        <taxon>Protofrankia</taxon>
    </lineage>
</organism>
<feature type="domain" description="Enoyl-CoA hydratase/isomerase" evidence="4">
    <location>
        <begin position="13"/>
        <end position="334"/>
    </location>
</feature>
<dbReference type="KEGG" id="fsy:FsymDg_2116"/>
<evidence type="ECO:0000313" key="5">
    <source>
        <dbReference type="EMBL" id="AEH09529.1"/>
    </source>
</evidence>
<dbReference type="HOGENOM" id="CLU_009834_22_1_11"/>
<dbReference type="EC" id="3.1.2.4" evidence="2"/>
<dbReference type="EMBL" id="CP002801">
    <property type="protein sequence ID" value="AEH09529.1"/>
    <property type="molecule type" value="Genomic_DNA"/>
</dbReference>
<comment type="catalytic activity">
    <reaction evidence="1">
        <text>3-hydroxy-2-methylpropanoyl-CoA + H2O = 3-hydroxy-2-methylpropanoate + CoA + H(+)</text>
        <dbReference type="Rhea" id="RHEA:20888"/>
        <dbReference type="ChEBI" id="CHEBI:11805"/>
        <dbReference type="ChEBI" id="CHEBI:15377"/>
        <dbReference type="ChEBI" id="CHEBI:15378"/>
        <dbReference type="ChEBI" id="CHEBI:57287"/>
        <dbReference type="ChEBI" id="CHEBI:57340"/>
        <dbReference type="EC" id="3.1.2.4"/>
    </reaction>
</comment>
<dbReference type="Pfam" id="PF16113">
    <property type="entry name" value="ECH_2"/>
    <property type="match status" value="1"/>
</dbReference>
<dbReference type="SUPFAM" id="SSF52096">
    <property type="entry name" value="ClpP/crotonase"/>
    <property type="match status" value="1"/>
</dbReference>
<evidence type="ECO:0000256" key="1">
    <source>
        <dbReference type="ARBA" id="ARBA00001709"/>
    </source>
</evidence>
<dbReference type="InterPro" id="IPR032259">
    <property type="entry name" value="HIBYL-CoA-H"/>
</dbReference>
<dbReference type="PANTHER" id="PTHR43176:SF3">
    <property type="entry name" value="3-HYDROXYISOBUTYRYL-COA HYDROLASE, MITOCHONDRIAL"/>
    <property type="match status" value="1"/>
</dbReference>
<dbReference type="STRING" id="656024.FsymDg_2116"/>
<dbReference type="GO" id="GO:0005829">
    <property type="term" value="C:cytosol"/>
    <property type="evidence" value="ECO:0007669"/>
    <property type="project" value="TreeGrafter"/>
</dbReference>
<evidence type="ECO:0000256" key="3">
    <source>
        <dbReference type="ARBA" id="ARBA00022801"/>
    </source>
</evidence>